<reference evidence="5" key="1">
    <citation type="submission" date="2022-11" db="EMBL/GenBank/DDBJ databases">
        <title>Genome Sequence of Cubamyces cubensis.</title>
        <authorList>
            <person name="Buettner E."/>
        </authorList>
    </citation>
    <scope>NUCLEOTIDE SEQUENCE</scope>
    <source>
        <strain evidence="5">MPL-01</strain>
    </source>
</reference>
<dbReference type="GO" id="GO:0007021">
    <property type="term" value="P:tubulin complex assembly"/>
    <property type="evidence" value="ECO:0007669"/>
    <property type="project" value="InterPro"/>
</dbReference>
<feature type="domain" description="Tubulin-folding cofactor D ARM repeats" evidence="4">
    <location>
        <begin position="326"/>
        <end position="526"/>
    </location>
</feature>
<dbReference type="Pfam" id="PF23579">
    <property type="entry name" value="ARM_TBCD"/>
    <property type="match status" value="1"/>
</dbReference>
<evidence type="ECO:0000259" key="4">
    <source>
        <dbReference type="Pfam" id="PF25767"/>
    </source>
</evidence>
<dbReference type="Proteomes" id="UP001215151">
    <property type="component" value="Unassembled WGS sequence"/>
</dbReference>
<organism evidence="5 6">
    <name type="scientific">Trametes cubensis</name>
    <dbReference type="NCBI Taxonomy" id="1111947"/>
    <lineage>
        <taxon>Eukaryota</taxon>
        <taxon>Fungi</taxon>
        <taxon>Dikarya</taxon>
        <taxon>Basidiomycota</taxon>
        <taxon>Agaricomycotina</taxon>
        <taxon>Agaricomycetes</taxon>
        <taxon>Polyporales</taxon>
        <taxon>Polyporaceae</taxon>
        <taxon>Trametes</taxon>
    </lineage>
</organism>
<dbReference type="PROSITE" id="PS50077">
    <property type="entry name" value="HEAT_REPEAT"/>
    <property type="match status" value="1"/>
</dbReference>
<evidence type="ECO:0008006" key="7">
    <source>
        <dbReference type="Google" id="ProtNLM"/>
    </source>
</evidence>
<dbReference type="Pfam" id="PF12612">
    <property type="entry name" value="TFCD_C"/>
    <property type="match status" value="1"/>
</dbReference>
<dbReference type="PANTHER" id="PTHR12658:SF0">
    <property type="entry name" value="TUBULIN-SPECIFIC CHAPERONE D"/>
    <property type="match status" value="1"/>
</dbReference>
<keyword evidence="1" id="KW-0143">Chaperone</keyword>
<accession>A0AAD7TJ48</accession>
<dbReference type="GO" id="GO:0048487">
    <property type="term" value="F:beta-tubulin binding"/>
    <property type="evidence" value="ECO:0007669"/>
    <property type="project" value="InterPro"/>
</dbReference>
<evidence type="ECO:0000313" key="5">
    <source>
        <dbReference type="EMBL" id="KAJ8462421.1"/>
    </source>
</evidence>
<dbReference type="InterPro" id="IPR033162">
    <property type="entry name" value="TBCD"/>
</dbReference>
<dbReference type="GO" id="GO:0005096">
    <property type="term" value="F:GTPase activator activity"/>
    <property type="evidence" value="ECO:0007669"/>
    <property type="project" value="InterPro"/>
</dbReference>
<evidence type="ECO:0000256" key="2">
    <source>
        <dbReference type="PROSITE-ProRule" id="PRU00103"/>
    </source>
</evidence>
<dbReference type="PANTHER" id="PTHR12658">
    <property type="entry name" value="BETA-TUBULIN COFACTOR D"/>
    <property type="match status" value="1"/>
</dbReference>
<dbReference type="InterPro" id="IPR058033">
    <property type="entry name" value="ARM_TBCD_2nd"/>
</dbReference>
<dbReference type="GO" id="GO:0007023">
    <property type="term" value="P:post-chaperonin tubulin folding pathway"/>
    <property type="evidence" value="ECO:0007669"/>
    <property type="project" value="InterPro"/>
</dbReference>
<name>A0AAD7TJ48_9APHY</name>
<feature type="repeat" description="HEAT" evidence="2">
    <location>
        <begin position="347"/>
        <end position="384"/>
    </location>
</feature>
<dbReference type="SUPFAM" id="SSF48371">
    <property type="entry name" value="ARM repeat"/>
    <property type="match status" value="1"/>
</dbReference>
<evidence type="ECO:0000256" key="1">
    <source>
        <dbReference type="ARBA" id="ARBA00023186"/>
    </source>
</evidence>
<dbReference type="GO" id="GO:0000226">
    <property type="term" value="P:microtubule cytoskeleton organization"/>
    <property type="evidence" value="ECO:0007669"/>
    <property type="project" value="TreeGrafter"/>
</dbReference>
<sequence>MEGASESMDRDEDRKLYATFEDYEEFVANRDRFLAVDLYSDATGDEHRTEALLLRKQTLIFDKYQEQPYLLDPYLEQLFAPVVETLKAHAKKFVSSSSVPVVQMRLHRLALLLYTFIKFRGYKTITRFFPHEIADLDVVLNYISAPNSPANDSIQWPVRYAFLLWLSLVCMIPFDLEQFDEVGHAGETASRVEAVGKSMLGKAGVDREGAAILLSRLYMRKDMTGRFPEFLSYAQAAITELSDPFLAMGILRVICEVAKLGSAEQVQMHKDSFLQVAQALDRNDTLTGNTVIRKLHAKLIARVAIRLLPAQTRRLRAKGRTLVSEAAAGAQAAIDDDIDVSEDVETVLEELLKALRDKDTIVRYSAAKGIARICERLPADFAEQVLDQVLHLFSIHSAAVASIYDMPSVAESTWHGACLACAEMARRGLIPDERLAELIRWLSKALYFDIRKGAHSIGSNVRDSASYVLWSLARAQSVDALKPHAIDLARHLVTASLFDREIHIRRAASAAFQEYVGRTSLFPHGIDVLRKTDFYAIGIRRNAFLVAAPEVAEHDEYRPFLIDHLLSVTLRHWDPAMRQIGAQSLRAICELNLVQLGPDAAARAAKLLKVPDAGDVHGALLALTELAAAYHRSPESQVLEPERRKVFAYLSLVPLSMIQSARQELIAEAACQFIAAAISLPETQHAQSAVPHWRQVVDSGLKSKSTSVQEAAAAALAAVSRLVDCSAVVDRLIRDFETGSEPMQQSLARVLGVLDYLAHPHGIEKAVSCLLRMVNRKNGGSSNVEARRNASSSMPQILDNVSQKLSEKLPGPLVCSMTDVLLDGLTDYTSDERGDVGSWVRIACVKGLASFIRTLFMQAATLPSLSDYLPPLSFHKAIGGILKQGVERLDNVRQQAGEGFVDLLSLPLPDTADPGRWQIQGATKMRELFTSEKESVGWNDGSWLFPRAVQLLDIERYREQLLAGIILSTSTKTDSTQRPVASALVNYALRLPIVTDLPDHYDQRGLARDLLAQAQKNVTSNNVVIPVLQTFNVLLEADTFEDLPQDLEGLKTLHQLLTLVSRNASRLKNPQRINVSMRCLINLLPLTALQEVAISQLSQFLAHQYPRVRADTAEYLYLVLSSKDTGMETDDVEEVLLGTEWSSTDIAMVEKAAKRCVDLLISALQSR</sequence>
<evidence type="ECO:0000259" key="3">
    <source>
        <dbReference type="Pfam" id="PF12612"/>
    </source>
</evidence>
<dbReference type="InterPro" id="IPR021133">
    <property type="entry name" value="HEAT_type_2"/>
</dbReference>
<dbReference type="EMBL" id="JAPEVG010000467">
    <property type="protein sequence ID" value="KAJ8462421.1"/>
    <property type="molecule type" value="Genomic_DNA"/>
</dbReference>
<dbReference type="InterPro" id="IPR016024">
    <property type="entry name" value="ARM-type_fold"/>
</dbReference>
<proteinExistence type="predicted"/>
<feature type="domain" description="Tubulin-folding cofactor D C-terminal" evidence="3">
    <location>
        <begin position="875"/>
        <end position="1072"/>
    </location>
</feature>
<evidence type="ECO:0000313" key="6">
    <source>
        <dbReference type="Proteomes" id="UP001215151"/>
    </source>
</evidence>
<protein>
    <recommendedName>
        <fullName evidence="7">Tubulin-specific chaperone D</fullName>
    </recommendedName>
</protein>
<comment type="caution">
    <text evidence="5">The sequence shown here is derived from an EMBL/GenBank/DDBJ whole genome shotgun (WGS) entry which is preliminary data.</text>
</comment>
<dbReference type="Gene3D" id="1.25.10.10">
    <property type="entry name" value="Leucine-rich Repeat Variant"/>
    <property type="match status" value="2"/>
</dbReference>
<dbReference type="InterPro" id="IPR011989">
    <property type="entry name" value="ARM-like"/>
</dbReference>
<dbReference type="InterPro" id="IPR022577">
    <property type="entry name" value="TBCD_C"/>
</dbReference>
<keyword evidence="6" id="KW-1185">Reference proteome</keyword>
<gene>
    <name evidence="5" type="ORF">ONZ51_g10915</name>
</gene>
<dbReference type="AlphaFoldDB" id="A0AAD7TJ48"/>
<dbReference type="Pfam" id="PF25767">
    <property type="entry name" value="ARM_TBCD_2nd"/>
    <property type="match status" value="1"/>
</dbReference>